<dbReference type="GO" id="GO:0003677">
    <property type="term" value="F:DNA binding"/>
    <property type="evidence" value="ECO:0007669"/>
    <property type="project" value="UniProtKB-KW"/>
</dbReference>
<dbReference type="InterPro" id="IPR050613">
    <property type="entry name" value="Sec_Metabolite_Reg"/>
</dbReference>
<dbReference type="CDD" id="cd00067">
    <property type="entry name" value="GAL4"/>
    <property type="match status" value="1"/>
</dbReference>
<dbReference type="InterPro" id="IPR036864">
    <property type="entry name" value="Zn2-C6_fun-type_DNA-bd_sf"/>
</dbReference>
<dbReference type="SMART" id="SM00066">
    <property type="entry name" value="GAL4"/>
    <property type="match status" value="1"/>
</dbReference>
<name>A0AAN6E5A3_9EURO</name>
<feature type="region of interest" description="Disordered" evidence="7">
    <location>
        <begin position="589"/>
        <end position="624"/>
    </location>
</feature>
<dbReference type="GO" id="GO:0000981">
    <property type="term" value="F:DNA-binding transcription factor activity, RNA polymerase II-specific"/>
    <property type="evidence" value="ECO:0007669"/>
    <property type="project" value="InterPro"/>
</dbReference>
<dbReference type="SUPFAM" id="SSF57701">
    <property type="entry name" value="Zn2/Cys6 DNA-binding domain"/>
    <property type="match status" value="1"/>
</dbReference>
<proteinExistence type="predicted"/>
<comment type="subcellular location">
    <subcellularLocation>
        <location evidence="1">Nucleus</location>
    </subcellularLocation>
</comment>
<dbReference type="EMBL" id="MU404351">
    <property type="protein sequence ID" value="KAI1616880.1"/>
    <property type="molecule type" value="Genomic_DNA"/>
</dbReference>
<evidence type="ECO:0000256" key="2">
    <source>
        <dbReference type="ARBA" id="ARBA00022723"/>
    </source>
</evidence>
<dbReference type="Gene3D" id="4.10.240.10">
    <property type="entry name" value="Zn(2)-C6 fungal-type DNA-binding domain"/>
    <property type="match status" value="1"/>
</dbReference>
<evidence type="ECO:0000256" key="6">
    <source>
        <dbReference type="ARBA" id="ARBA00023242"/>
    </source>
</evidence>
<dbReference type="PROSITE" id="PS00463">
    <property type="entry name" value="ZN2_CY6_FUNGAL_1"/>
    <property type="match status" value="1"/>
</dbReference>
<keyword evidence="6" id="KW-0539">Nucleus</keyword>
<dbReference type="GO" id="GO:0008270">
    <property type="term" value="F:zinc ion binding"/>
    <property type="evidence" value="ECO:0007669"/>
    <property type="project" value="InterPro"/>
</dbReference>
<dbReference type="GO" id="GO:0006351">
    <property type="term" value="P:DNA-templated transcription"/>
    <property type="evidence" value="ECO:0007669"/>
    <property type="project" value="InterPro"/>
</dbReference>
<evidence type="ECO:0000256" key="5">
    <source>
        <dbReference type="ARBA" id="ARBA00023163"/>
    </source>
</evidence>
<dbReference type="PANTHER" id="PTHR31001">
    <property type="entry name" value="UNCHARACTERIZED TRANSCRIPTIONAL REGULATORY PROTEIN"/>
    <property type="match status" value="1"/>
</dbReference>
<feature type="compositionally biased region" description="Polar residues" evidence="7">
    <location>
        <begin position="75"/>
        <end position="94"/>
    </location>
</feature>
<feature type="compositionally biased region" description="Basic and acidic residues" evidence="7">
    <location>
        <begin position="53"/>
        <end position="74"/>
    </location>
</feature>
<dbReference type="InterPro" id="IPR001138">
    <property type="entry name" value="Zn2Cys6_DnaBD"/>
</dbReference>
<dbReference type="InterPro" id="IPR007219">
    <property type="entry name" value="XnlR_reg_dom"/>
</dbReference>
<gene>
    <name evidence="9" type="ORF">EDD36DRAFT_148128</name>
</gene>
<comment type="caution">
    <text evidence="9">The sequence shown here is derived from an EMBL/GenBank/DDBJ whole genome shotgun (WGS) entry which is preliminary data.</text>
</comment>
<evidence type="ECO:0000256" key="3">
    <source>
        <dbReference type="ARBA" id="ARBA00023015"/>
    </source>
</evidence>
<evidence type="ECO:0000256" key="7">
    <source>
        <dbReference type="SAM" id="MobiDB-lite"/>
    </source>
</evidence>
<keyword evidence="4" id="KW-0238">DNA-binding</keyword>
<dbReference type="AlphaFoldDB" id="A0AAN6E5A3"/>
<evidence type="ECO:0000313" key="10">
    <source>
        <dbReference type="Proteomes" id="UP001203852"/>
    </source>
</evidence>
<dbReference type="Pfam" id="PF00172">
    <property type="entry name" value="Zn_clus"/>
    <property type="match status" value="1"/>
</dbReference>
<keyword evidence="3" id="KW-0805">Transcription regulation</keyword>
<dbReference type="GO" id="GO:0005634">
    <property type="term" value="C:nucleus"/>
    <property type="evidence" value="ECO:0007669"/>
    <property type="project" value="UniProtKB-SubCell"/>
</dbReference>
<dbReference type="PROSITE" id="PS50048">
    <property type="entry name" value="ZN2_CY6_FUNGAL_2"/>
    <property type="match status" value="1"/>
</dbReference>
<evidence type="ECO:0000256" key="4">
    <source>
        <dbReference type="ARBA" id="ARBA00023125"/>
    </source>
</evidence>
<keyword evidence="2" id="KW-0479">Metal-binding</keyword>
<feature type="region of interest" description="Disordered" evidence="7">
    <location>
        <begin position="53"/>
        <end position="94"/>
    </location>
</feature>
<feature type="domain" description="Zn(2)-C6 fungal-type" evidence="8">
    <location>
        <begin position="25"/>
        <end position="56"/>
    </location>
</feature>
<keyword evidence="10" id="KW-1185">Reference proteome</keyword>
<dbReference type="Pfam" id="PF04082">
    <property type="entry name" value="Fungal_trans"/>
    <property type="match status" value="1"/>
</dbReference>
<accession>A0AAN6E5A3</accession>
<sequence>MEPQSHTTGEVGEPIRKKRNRVAFSCTNCRHSKQRCNRGSPCMTCVLRGKQDSCHYTDDKSGRAWQDENSEPKGRSSSPESSPPKQDNPDLSSFGYSDVNAHNVLGIVKKLEHLETGNTHTPRRKSNTVSLSHASSETYRALTKRLPCRACVDHLVQVFFTEVNWQFAIVDRTIFNDQLTEYYRYHSASILESQYQIPTDQVTFPALLFQVIGLAVQFLPAEAVQGLHSACLRGIPRDGKYDLQSCHTMQLLNLVGKNAMNLTYIQAEFLRISWLKNCGFIAEAWHALAQTIMDAQDIGLHRDDFKVDASDAEEVCEQLWQILLRRRTMMNLYLWDSEMGIVLGKSFTITLSDCNIVPPTDCDIPTNRRSTAPLPRALDEKPNEFTLRFLESRLTSNLHEVKALEAEGPYPRDYSKVERLHQQAIGYIDSMPAIYRSENSDTSYDLECPWLPAQREYLCSGGWLFVLLIHRTYLFSIPKSREAIMRAGIEALRAQQRFFILLQPHHHKLFTLTYLSAEPAISMLAVLITFPKEHGDLVEEAFRCIREALWRLNQNRGTNNIAGPGANVIQNLLGRAELKHKHILTGNAESLTTGTRSSDLSSVTQSPHQESLQGSSLTSENADQQAQYRAPQFLNMADWSSLSTFQQANTTAQPAGNTSYALNESPLRPLVDLAYHDLTTSHPFELGSQGTGSVFDVSMGSQQMAAQFQGTFDDNSFWNFMNTNTLTFPT</sequence>
<protein>
    <recommendedName>
        <fullName evidence="8">Zn(2)-C6 fungal-type domain-containing protein</fullName>
    </recommendedName>
</protein>
<organism evidence="9 10">
    <name type="scientific">Exophiala viscosa</name>
    <dbReference type="NCBI Taxonomy" id="2486360"/>
    <lineage>
        <taxon>Eukaryota</taxon>
        <taxon>Fungi</taxon>
        <taxon>Dikarya</taxon>
        <taxon>Ascomycota</taxon>
        <taxon>Pezizomycotina</taxon>
        <taxon>Eurotiomycetes</taxon>
        <taxon>Chaetothyriomycetidae</taxon>
        <taxon>Chaetothyriales</taxon>
        <taxon>Herpotrichiellaceae</taxon>
        <taxon>Exophiala</taxon>
    </lineage>
</organism>
<evidence type="ECO:0000256" key="1">
    <source>
        <dbReference type="ARBA" id="ARBA00004123"/>
    </source>
</evidence>
<keyword evidence="5" id="KW-0804">Transcription</keyword>
<dbReference type="PANTHER" id="PTHR31001:SF87">
    <property type="entry name" value="COL-21"/>
    <property type="match status" value="1"/>
</dbReference>
<dbReference type="CDD" id="cd12148">
    <property type="entry name" value="fungal_TF_MHR"/>
    <property type="match status" value="1"/>
</dbReference>
<evidence type="ECO:0000313" key="9">
    <source>
        <dbReference type="EMBL" id="KAI1616880.1"/>
    </source>
</evidence>
<reference evidence="9" key="1">
    <citation type="journal article" date="2022" name="bioRxiv">
        <title>Deciphering the potential niche of two novel black yeast fungi from a biological soil crust based on their genomes, phenotypes, and melanin regulation.</title>
        <authorList>
            <consortium name="DOE Joint Genome Institute"/>
            <person name="Carr E.C."/>
            <person name="Barton Q."/>
            <person name="Grambo S."/>
            <person name="Sullivan M."/>
            <person name="Renfro C.M."/>
            <person name="Kuo A."/>
            <person name="Pangilinan J."/>
            <person name="Lipzen A."/>
            <person name="Keymanesh K."/>
            <person name="Savage E."/>
            <person name="Barry K."/>
            <person name="Grigoriev I.V."/>
            <person name="Riekhof W.R."/>
            <person name="Harris S.S."/>
        </authorList>
    </citation>
    <scope>NUCLEOTIDE SEQUENCE</scope>
    <source>
        <strain evidence="9">JF 03-4F</strain>
    </source>
</reference>
<dbReference type="Proteomes" id="UP001203852">
    <property type="component" value="Unassembled WGS sequence"/>
</dbReference>
<evidence type="ECO:0000259" key="8">
    <source>
        <dbReference type="PROSITE" id="PS50048"/>
    </source>
</evidence>